<evidence type="ECO:0008006" key="2">
    <source>
        <dbReference type="Google" id="ProtNLM"/>
    </source>
</evidence>
<organism evidence="1">
    <name type="scientific">Veillonella ratti</name>
    <dbReference type="NCBI Taxonomy" id="103892"/>
    <lineage>
        <taxon>Bacteria</taxon>
        <taxon>Bacillati</taxon>
        <taxon>Bacillota</taxon>
        <taxon>Negativicutes</taxon>
        <taxon>Veillonellales</taxon>
        <taxon>Veillonellaceae</taxon>
        <taxon>Veillonella</taxon>
    </lineage>
</organism>
<proteinExistence type="predicted"/>
<sequence length="203" mass="22332">MILIDTSEIKALEKKLENIPNGAIKALRRTINETAKRSGKTISDTIRDNYNYIGKVGLIKQAIKVTKPDSGDDITATINVTSGAQPLRDFAHSPKKMTFGRGRVLTANVKNGGNALPGAFKTVMTNGHIGIYKRLPGKYMKRVNKIGVFKGMQRRAAIDQLFGPSIAAMAGSDESRDTIEKDIKETFDKRLYHNVEQILAGDK</sequence>
<accession>A0A6N3FJZ4</accession>
<dbReference type="RefSeq" id="WP_021842598.1">
    <property type="nucleotide sequence ID" value="NZ_CACRUX010000101.1"/>
</dbReference>
<reference evidence="1" key="1">
    <citation type="submission" date="2019-11" db="EMBL/GenBank/DDBJ databases">
        <authorList>
            <person name="Feng L."/>
        </authorList>
    </citation>
    <scope>NUCLEOTIDE SEQUENCE</scope>
    <source>
        <strain evidence="1">VrattiLFYP33</strain>
    </source>
</reference>
<dbReference type="AlphaFoldDB" id="A0A6N3FJZ4"/>
<gene>
    <name evidence="1" type="ORF">VRLFYP33_02359</name>
</gene>
<protein>
    <recommendedName>
        <fullName evidence="2">Prophage minor tail protein Z (GPZ)</fullName>
    </recommendedName>
</protein>
<name>A0A6N3FJZ4_9FIRM</name>
<dbReference type="EMBL" id="CACRUX010000101">
    <property type="protein sequence ID" value="VYU52385.1"/>
    <property type="molecule type" value="Genomic_DNA"/>
</dbReference>
<evidence type="ECO:0000313" key="1">
    <source>
        <dbReference type="EMBL" id="VYU52385.1"/>
    </source>
</evidence>